<dbReference type="Proteomes" id="UP000284120">
    <property type="component" value="Unassembled WGS sequence"/>
</dbReference>
<dbReference type="EMBL" id="SAYW01000001">
    <property type="protein sequence ID" value="RWU10510.1"/>
    <property type="molecule type" value="Genomic_DNA"/>
</dbReference>
<feature type="transmembrane region" description="Helical" evidence="1">
    <location>
        <begin position="298"/>
        <end position="315"/>
    </location>
</feature>
<dbReference type="AlphaFoldDB" id="A0A3S3PIP8"/>
<keyword evidence="1" id="KW-0472">Membrane</keyword>
<feature type="transmembrane region" description="Helical" evidence="1">
    <location>
        <begin position="237"/>
        <end position="257"/>
    </location>
</feature>
<dbReference type="Pfam" id="PF12412">
    <property type="entry name" value="DUF3667"/>
    <property type="match status" value="1"/>
</dbReference>
<organism evidence="2 3">
    <name type="scientific">Pedobacter chitinilyticus</name>
    <dbReference type="NCBI Taxonomy" id="2233776"/>
    <lineage>
        <taxon>Bacteria</taxon>
        <taxon>Pseudomonadati</taxon>
        <taxon>Bacteroidota</taxon>
        <taxon>Sphingobacteriia</taxon>
        <taxon>Sphingobacteriales</taxon>
        <taxon>Sphingobacteriaceae</taxon>
        <taxon>Pedobacter</taxon>
    </lineage>
</organism>
<name>A0A3S3PIP8_9SPHI</name>
<keyword evidence="1" id="KW-1133">Transmembrane helix</keyword>
<sequence>MSSVKLRKEKDCLNCGHHVEETYCPHCGQENIELKEDALHMITHAIADYFHFEHKFFGTIKPLLFKPGQLTVDYVAGKRASFLHPIKLYIFISIVFFIIIFSGSEKKNHESERKAAAVTEKLDKDSLLVSDDVEEVRQVLKYLPIARVKKDSILRAVEKDIRENGTTRINIDSLPYKKSRFNAFAREGTIEQYEKKQRALPKEERDNFIINYFSKKSIQFNKYPDPGQKIKEDSIKLIPKMMFVLLPLFAIILKLVYIRKKRFYYEHLIYSFHTHSAIFLSFIVAALLVWLTRFVMDIEWLIGTLGFLYILWYIYRSLRTFYGSTRWVTLLKVFFLFFCYSMLITLCFILIIAVSVVSI</sequence>
<feature type="transmembrane region" description="Helical" evidence="1">
    <location>
        <begin position="269"/>
        <end position="292"/>
    </location>
</feature>
<feature type="transmembrane region" description="Helical" evidence="1">
    <location>
        <begin position="88"/>
        <end position="104"/>
    </location>
</feature>
<accession>A0A3S3PIP8</accession>
<reference evidence="2 3" key="1">
    <citation type="submission" date="2018-06" db="EMBL/GenBank/DDBJ databases">
        <title>Pedobacter endophyticus sp. nov., an endophytic bacterium isolated from a leaf of Triticum aestivum.</title>
        <authorList>
            <person name="Zhang L."/>
        </authorList>
    </citation>
    <scope>NUCLEOTIDE SEQUENCE [LARGE SCALE GENOMIC DNA]</scope>
    <source>
        <strain evidence="2 3">CM134L-2</strain>
    </source>
</reference>
<keyword evidence="3" id="KW-1185">Reference proteome</keyword>
<evidence type="ECO:0000313" key="3">
    <source>
        <dbReference type="Proteomes" id="UP000284120"/>
    </source>
</evidence>
<feature type="transmembrane region" description="Helical" evidence="1">
    <location>
        <begin position="327"/>
        <end position="357"/>
    </location>
</feature>
<evidence type="ECO:0000256" key="1">
    <source>
        <dbReference type="SAM" id="Phobius"/>
    </source>
</evidence>
<comment type="caution">
    <text evidence="2">The sequence shown here is derived from an EMBL/GenBank/DDBJ whole genome shotgun (WGS) entry which is preliminary data.</text>
</comment>
<dbReference type="RefSeq" id="WP_113646003.1">
    <property type="nucleotide sequence ID" value="NZ_QMHN01000001.1"/>
</dbReference>
<proteinExistence type="predicted"/>
<dbReference type="InterPro" id="IPR022134">
    <property type="entry name" value="DUF3667"/>
</dbReference>
<protein>
    <submittedName>
        <fullName evidence="2">DUF3667 domain-containing protein</fullName>
    </submittedName>
</protein>
<evidence type="ECO:0000313" key="2">
    <source>
        <dbReference type="EMBL" id="RWU10510.1"/>
    </source>
</evidence>
<dbReference type="OrthoDB" id="675873at2"/>
<keyword evidence="1" id="KW-0812">Transmembrane</keyword>
<gene>
    <name evidence="2" type="ORF">DPV69_04015</name>
</gene>